<dbReference type="AlphaFoldDB" id="A0AAE3KHC4"/>
<evidence type="ECO:0000313" key="8">
    <source>
        <dbReference type="Proteomes" id="UP001206128"/>
    </source>
</evidence>
<evidence type="ECO:0000313" key="7">
    <source>
        <dbReference type="EMBL" id="MCP2166309.1"/>
    </source>
</evidence>
<dbReference type="PIRSF" id="PIRSF002741">
    <property type="entry name" value="MppA"/>
    <property type="match status" value="1"/>
</dbReference>
<dbReference type="EMBL" id="JAMTCK010000007">
    <property type="protein sequence ID" value="MCP2166309.1"/>
    <property type="molecule type" value="Genomic_DNA"/>
</dbReference>
<gene>
    <name evidence="7" type="ORF">LX83_003177</name>
</gene>
<evidence type="ECO:0000259" key="6">
    <source>
        <dbReference type="Pfam" id="PF00496"/>
    </source>
</evidence>
<dbReference type="GO" id="GO:0043190">
    <property type="term" value="C:ATP-binding cassette (ABC) transporter complex"/>
    <property type="evidence" value="ECO:0007669"/>
    <property type="project" value="InterPro"/>
</dbReference>
<dbReference type="Gene3D" id="3.90.76.10">
    <property type="entry name" value="Dipeptide-binding Protein, Domain 1"/>
    <property type="match status" value="1"/>
</dbReference>
<dbReference type="PANTHER" id="PTHR30290">
    <property type="entry name" value="PERIPLASMIC BINDING COMPONENT OF ABC TRANSPORTER"/>
    <property type="match status" value="1"/>
</dbReference>
<dbReference type="SUPFAM" id="SSF53850">
    <property type="entry name" value="Periplasmic binding protein-like II"/>
    <property type="match status" value="1"/>
</dbReference>
<dbReference type="Pfam" id="PF00496">
    <property type="entry name" value="SBP_bac_5"/>
    <property type="match status" value="1"/>
</dbReference>
<dbReference type="InterPro" id="IPR039424">
    <property type="entry name" value="SBP_5"/>
</dbReference>
<protein>
    <submittedName>
        <fullName evidence="7">Peptide/nickel transport system substrate-binding protein</fullName>
    </submittedName>
</protein>
<evidence type="ECO:0000256" key="4">
    <source>
        <dbReference type="SAM" id="MobiDB-lite"/>
    </source>
</evidence>
<keyword evidence="8" id="KW-1185">Reference proteome</keyword>
<dbReference type="PANTHER" id="PTHR30290:SF9">
    <property type="entry name" value="OLIGOPEPTIDE-BINDING PROTEIN APPA"/>
    <property type="match status" value="1"/>
</dbReference>
<dbReference type="Proteomes" id="UP001206128">
    <property type="component" value="Unassembled WGS sequence"/>
</dbReference>
<dbReference type="GO" id="GO:0015833">
    <property type="term" value="P:peptide transport"/>
    <property type="evidence" value="ECO:0007669"/>
    <property type="project" value="TreeGrafter"/>
</dbReference>
<dbReference type="CDD" id="cd08518">
    <property type="entry name" value="PBP2_NikA_DppA_OppA_like_19"/>
    <property type="match status" value="1"/>
</dbReference>
<feature type="domain" description="Solute-binding protein family 5" evidence="6">
    <location>
        <begin position="77"/>
        <end position="436"/>
    </location>
</feature>
<reference evidence="7" key="1">
    <citation type="submission" date="2022-06" db="EMBL/GenBank/DDBJ databases">
        <title>Genomic Encyclopedia of Archaeal and Bacterial Type Strains, Phase II (KMG-II): from individual species to whole genera.</title>
        <authorList>
            <person name="Goeker M."/>
        </authorList>
    </citation>
    <scope>NUCLEOTIDE SEQUENCE</scope>
    <source>
        <strain evidence="7">DSM 43935</strain>
    </source>
</reference>
<evidence type="ECO:0000256" key="1">
    <source>
        <dbReference type="ARBA" id="ARBA00005695"/>
    </source>
</evidence>
<accession>A0AAE3KHC4</accession>
<feature type="signal peptide" evidence="5">
    <location>
        <begin position="1"/>
        <end position="20"/>
    </location>
</feature>
<keyword evidence="3 5" id="KW-0732">Signal</keyword>
<evidence type="ECO:0000256" key="2">
    <source>
        <dbReference type="ARBA" id="ARBA00022448"/>
    </source>
</evidence>
<dbReference type="PROSITE" id="PS51257">
    <property type="entry name" value="PROKAR_LIPOPROTEIN"/>
    <property type="match status" value="1"/>
</dbReference>
<feature type="chain" id="PRO_5041973164" evidence="5">
    <location>
        <begin position="21"/>
        <end position="531"/>
    </location>
</feature>
<feature type="region of interest" description="Disordered" evidence="4">
    <location>
        <begin position="25"/>
        <end position="44"/>
    </location>
</feature>
<proteinExistence type="inferred from homology"/>
<comment type="caution">
    <text evidence="7">The sequence shown here is derived from an EMBL/GenBank/DDBJ whole genome shotgun (WGS) entry which is preliminary data.</text>
</comment>
<comment type="similarity">
    <text evidence="1">Belongs to the bacterial solute-binding protein 5 family.</text>
</comment>
<organism evidence="7 8">
    <name type="scientific">Goodfellowiella coeruleoviolacea</name>
    <dbReference type="NCBI Taxonomy" id="334858"/>
    <lineage>
        <taxon>Bacteria</taxon>
        <taxon>Bacillati</taxon>
        <taxon>Actinomycetota</taxon>
        <taxon>Actinomycetes</taxon>
        <taxon>Pseudonocardiales</taxon>
        <taxon>Pseudonocardiaceae</taxon>
        <taxon>Goodfellowiella</taxon>
    </lineage>
</organism>
<dbReference type="InterPro" id="IPR000914">
    <property type="entry name" value="SBP_5_dom"/>
</dbReference>
<evidence type="ECO:0000256" key="3">
    <source>
        <dbReference type="ARBA" id="ARBA00022729"/>
    </source>
</evidence>
<dbReference type="Gene3D" id="3.40.190.10">
    <property type="entry name" value="Periplasmic binding protein-like II"/>
    <property type="match status" value="1"/>
</dbReference>
<sequence length="531" mass="56735">MRQRPVPLPAVLLLAASVAAGCTTPTTPTADGGPAGTSITIGDGSEPDTLNPLLGFGEDGVSKLYDGLVEHNADRSLRPALASGLPTATPDGRSWTVGLRTGVKFSDGTDFDAQDVVATYRALRDPAYASSLTSDYAMISDVVALDANTVRFDLSHPYAPFPHKLVLGIVPSEKLAQPGPLEANPLNTEPVGTGPYRLAEWRRGERLVLEANPDYFGGAPAVTKVTVVFATDDNTRAQRMSGGEFDATVLPPTLAATFADTDDVTVITHHSADYRTIALPTHHPVTGDAAVRLALNHAVNRQGMIDAYLGGKGVPAYTPIPPVLPEFVEPAATFSYDREQAERILDQAGWVKGADGVRARDGVPARFTLMYAAGDAVRKDLATAFASDARAVGIEVSLEGLGWEAIDPRLGQDAVVLAGGRPFDPDLTAYPLLHSSYAANGYNNPGSYANPEVDAALDAGRHTTDPGQRAVAYKQFQRAYTADPGMVFLAFLDHTYVLRDRWQGYQEVVDPHTHGLTWGPWWNLPSWTPIS</sequence>
<dbReference type="InterPro" id="IPR030678">
    <property type="entry name" value="Peptide/Ni-bd"/>
</dbReference>
<dbReference type="RefSeq" id="WP_253772075.1">
    <property type="nucleotide sequence ID" value="NZ_JAMTCK010000007.1"/>
</dbReference>
<keyword evidence="2" id="KW-0813">Transport</keyword>
<dbReference type="Gene3D" id="3.10.105.10">
    <property type="entry name" value="Dipeptide-binding Protein, Domain 3"/>
    <property type="match status" value="1"/>
</dbReference>
<name>A0AAE3KHC4_9PSEU</name>
<dbReference type="GO" id="GO:0042597">
    <property type="term" value="C:periplasmic space"/>
    <property type="evidence" value="ECO:0007669"/>
    <property type="project" value="UniProtKB-ARBA"/>
</dbReference>
<evidence type="ECO:0000256" key="5">
    <source>
        <dbReference type="SAM" id="SignalP"/>
    </source>
</evidence>
<dbReference type="GO" id="GO:1904680">
    <property type="term" value="F:peptide transmembrane transporter activity"/>
    <property type="evidence" value="ECO:0007669"/>
    <property type="project" value="TreeGrafter"/>
</dbReference>